<name>A0ABQ9JKV7_9CUCU</name>
<accession>A0ABQ9JKV7</accession>
<reference evidence="4" key="1">
    <citation type="journal article" date="2023" name="Insect Mol. Biol.">
        <title>Genome sequencing provides insights into the evolution of gene families encoding plant cell wall-degrading enzymes in longhorned beetles.</title>
        <authorList>
            <person name="Shin N.R."/>
            <person name="Okamura Y."/>
            <person name="Kirsch R."/>
            <person name="Pauchet Y."/>
        </authorList>
    </citation>
    <scope>NUCLEOTIDE SEQUENCE</scope>
    <source>
        <strain evidence="4">MMC_N1</strain>
    </source>
</reference>
<dbReference type="EMBL" id="JAPWTJ010000396">
    <property type="protein sequence ID" value="KAJ8978844.1"/>
    <property type="molecule type" value="Genomic_DNA"/>
</dbReference>
<dbReference type="InterPro" id="IPR016186">
    <property type="entry name" value="C-type_lectin-like/link_sf"/>
</dbReference>
<evidence type="ECO:0000259" key="3">
    <source>
        <dbReference type="PROSITE" id="PS01180"/>
    </source>
</evidence>
<dbReference type="Proteomes" id="UP001162164">
    <property type="component" value="Unassembled WGS sequence"/>
</dbReference>
<gene>
    <name evidence="4" type="ORF">NQ317_004455</name>
</gene>
<dbReference type="PANTHER" id="PTHR24255:SF31">
    <property type="entry name" value="CUBILIN-LIKE PROTEIN"/>
    <property type="match status" value="1"/>
</dbReference>
<proteinExistence type="predicted"/>
<comment type="caution">
    <text evidence="4">The sequence shown here is derived from an EMBL/GenBank/DDBJ whole genome shotgun (WGS) entry which is preliminary data.</text>
</comment>
<evidence type="ECO:0000256" key="1">
    <source>
        <dbReference type="ARBA" id="ARBA00023157"/>
    </source>
</evidence>
<evidence type="ECO:0000313" key="5">
    <source>
        <dbReference type="Proteomes" id="UP001162164"/>
    </source>
</evidence>
<organism evidence="4 5">
    <name type="scientific">Molorchus minor</name>
    <dbReference type="NCBI Taxonomy" id="1323400"/>
    <lineage>
        <taxon>Eukaryota</taxon>
        <taxon>Metazoa</taxon>
        <taxon>Ecdysozoa</taxon>
        <taxon>Arthropoda</taxon>
        <taxon>Hexapoda</taxon>
        <taxon>Insecta</taxon>
        <taxon>Pterygota</taxon>
        <taxon>Neoptera</taxon>
        <taxon>Endopterygota</taxon>
        <taxon>Coleoptera</taxon>
        <taxon>Polyphaga</taxon>
        <taxon>Cucujiformia</taxon>
        <taxon>Chrysomeloidea</taxon>
        <taxon>Cerambycidae</taxon>
        <taxon>Lamiinae</taxon>
        <taxon>Monochamini</taxon>
        <taxon>Molorchus</taxon>
    </lineage>
</organism>
<dbReference type="Pfam" id="PF00431">
    <property type="entry name" value="CUB"/>
    <property type="match status" value="1"/>
</dbReference>
<dbReference type="SUPFAM" id="SSF49854">
    <property type="entry name" value="Spermadhesin, CUB domain"/>
    <property type="match status" value="1"/>
</dbReference>
<dbReference type="Gene3D" id="2.60.120.290">
    <property type="entry name" value="Spermadhesin, CUB domain"/>
    <property type="match status" value="1"/>
</dbReference>
<dbReference type="InterPro" id="IPR016187">
    <property type="entry name" value="CTDL_fold"/>
</dbReference>
<dbReference type="PROSITE" id="PS01180">
    <property type="entry name" value="CUB"/>
    <property type="match status" value="1"/>
</dbReference>
<dbReference type="InterPro" id="IPR035914">
    <property type="entry name" value="Sperma_CUB_dom_sf"/>
</dbReference>
<comment type="caution">
    <text evidence="2">Lacks conserved residue(s) required for the propagation of feature annotation.</text>
</comment>
<evidence type="ECO:0000256" key="2">
    <source>
        <dbReference type="PROSITE-ProRule" id="PRU00059"/>
    </source>
</evidence>
<feature type="domain" description="CUB" evidence="3">
    <location>
        <begin position="90"/>
        <end position="149"/>
    </location>
</feature>
<keyword evidence="5" id="KW-1185">Reference proteome</keyword>
<protein>
    <recommendedName>
        <fullName evidence="3">CUB domain-containing protein</fullName>
    </recommendedName>
</protein>
<keyword evidence="1" id="KW-1015">Disulfide bond</keyword>
<dbReference type="SUPFAM" id="SSF56436">
    <property type="entry name" value="C-type lectin-like"/>
    <property type="match status" value="1"/>
</dbReference>
<evidence type="ECO:0000313" key="4">
    <source>
        <dbReference type="EMBL" id="KAJ8978844.1"/>
    </source>
</evidence>
<dbReference type="PANTHER" id="PTHR24255">
    <property type="entry name" value="COMPLEMENT COMPONENT 1, S SUBCOMPONENT-RELATED"/>
    <property type="match status" value="1"/>
</dbReference>
<dbReference type="InterPro" id="IPR000859">
    <property type="entry name" value="CUB_dom"/>
</dbReference>
<dbReference type="CDD" id="cd00041">
    <property type="entry name" value="CUB"/>
    <property type="match status" value="1"/>
</dbReference>
<dbReference type="Gene3D" id="3.10.100.10">
    <property type="entry name" value="Mannose-Binding Protein A, subunit A"/>
    <property type="match status" value="1"/>
</dbReference>
<sequence length="149" mass="17119">MLAHRNTIETESNWFPDGISMDIITNNRMTTGLSEQDCVEVRRAYSLPNSSSRLASHFMWNDRDCSTPNYFICERLKSDEPLDNSWATDCNRSVTLSREQPKTTISSPGFPRHYPDNANCDIEINTSPGYRIILEFEELVLENETFVST</sequence>